<evidence type="ECO:0000259" key="4">
    <source>
        <dbReference type="PROSITE" id="PS50893"/>
    </source>
</evidence>
<name>A0A1Y2SUD0_9GAMM</name>
<protein>
    <submittedName>
        <fullName evidence="5">Daunorubicin resistance ABC transporter ATPase subunit</fullName>
    </submittedName>
</protein>
<keyword evidence="3" id="KW-0067">ATP-binding</keyword>
<keyword evidence="2" id="KW-0547">Nucleotide-binding</keyword>
<dbReference type="PANTHER" id="PTHR42711:SF4">
    <property type="entry name" value="ABC TRANSPORTER RELATED"/>
    <property type="match status" value="1"/>
</dbReference>
<keyword evidence="1" id="KW-0813">Transport</keyword>
<dbReference type="GO" id="GO:0016887">
    <property type="term" value="F:ATP hydrolysis activity"/>
    <property type="evidence" value="ECO:0007669"/>
    <property type="project" value="InterPro"/>
</dbReference>
<feature type="domain" description="ABC transporter" evidence="4">
    <location>
        <begin position="2"/>
        <end position="255"/>
    </location>
</feature>
<dbReference type="Gene3D" id="3.40.50.300">
    <property type="entry name" value="P-loop containing nucleotide triphosphate hydrolases"/>
    <property type="match status" value="1"/>
</dbReference>
<sequence>MIRAEEVSRIYQVHQRNESFHSALRSLWQRKYETVAALKNVSFQIEDGERVGILGPNGAGKTTLVKLLSGLLHPSSGQITVEGHTPYLREKTFLHSIGLVMGNKGQLIWDLPPIDTFEMIRVLFEIPLPVHKKTLKELGELLQLSTIMTKPTRQLSLGERMRCEVAASLIHQPKVLFLDEPTIGLDVAMQAALRDFVAEYNHRHNATILLTSHYMEDVRVLCQRIIIVDHGTIFYDGDLRTFTAKQSPEKIISFSMNRQINIPDFARFGVLISQTEERSQIRIHRDHVPKLIHFLIEQQLAIDLTIEDPPLEEILRQIFGHPSQNKIENNILTNQGELT</sequence>
<dbReference type="Pfam" id="PF00005">
    <property type="entry name" value="ABC_tran"/>
    <property type="match status" value="1"/>
</dbReference>
<dbReference type="PROSITE" id="PS50893">
    <property type="entry name" value="ABC_TRANSPORTER_2"/>
    <property type="match status" value="1"/>
</dbReference>
<dbReference type="RefSeq" id="WP_086110999.1">
    <property type="nucleotide sequence ID" value="NZ_CAWNHF010000001.1"/>
</dbReference>
<comment type="caution">
    <text evidence="5">The sequence shown here is derived from an EMBL/GenBank/DDBJ whole genome shotgun (WGS) entry which is preliminary data.</text>
</comment>
<dbReference type="InterPro" id="IPR003593">
    <property type="entry name" value="AAA+_ATPase"/>
</dbReference>
<dbReference type="Proteomes" id="UP000194204">
    <property type="component" value="Unassembled WGS sequence"/>
</dbReference>
<evidence type="ECO:0000256" key="2">
    <source>
        <dbReference type="ARBA" id="ARBA00022741"/>
    </source>
</evidence>
<dbReference type="InterPro" id="IPR003439">
    <property type="entry name" value="ABC_transporter-like_ATP-bd"/>
</dbReference>
<evidence type="ECO:0000256" key="3">
    <source>
        <dbReference type="ARBA" id="ARBA00022840"/>
    </source>
</evidence>
<dbReference type="AlphaFoldDB" id="A0A1Y2SUD0"/>
<dbReference type="InterPro" id="IPR027417">
    <property type="entry name" value="P-loop_NTPase"/>
</dbReference>
<dbReference type="PANTHER" id="PTHR42711">
    <property type="entry name" value="ABC TRANSPORTER ATP-BINDING PROTEIN"/>
    <property type="match status" value="1"/>
</dbReference>
<organism evidence="5 6">
    <name type="scientific">Xenorhabdus beddingii</name>
    <dbReference type="NCBI Taxonomy" id="40578"/>
    <lineage>
        <taxon>Bacteria</taxon>
        <taxon>Pseudomonadati</taxon>
        <taxon>Pseudomonadota</taxon>
        <taxon>Gammaproteobacteria</taxon>
        <taxon>Enterobacterales</taxon>
        <taxon>Morganellaceae</taxon>
        <taxon>Xenorhabdus</taxon>
    </lineage>
</organism>
<dbReference type="STRING" id="40578.Xbed_00102"/>
<dbReference type="SUPFAM" id="SSF52540">
    <property type="entry name" value="P-loop containing nucleoside triphosphate hydrolases"/>
    <property type="match status" value="1"/>
</dbReference>
<proteinExistence type="predicted"/>
<dbReference type="SMART" id="SM00382">
    <property type="entry name" value="AAA"/>
    <property type="match status" value="1"/>
</dbReference>
<reference evidence="5 6" key="1">
    <citation type="submission" date="2017-01" db="EMBL/GenBank/DDBJ databases">
        <title>Deconstructing symbiosis and pathogenesis requirements using a combined genomic-metabolomic approach.</title>
        <authorList>
            <person name="Tobias N.J."/>
            <person name="Wolff H."/>
            <person name="Djahanschiri B."/>
            <person name="Ebersberger I."/>
            <person name="Bode H.B."/>
        </authorList>
    </citation>
    <scope>NUCLEOTIDE SEQUENCE [LARGE SCALE GENOMIC DNA]</scope>
    <source>
        <strain evidence="5 6">DSM 4764</strain>
    </source>
</reference>
<evidence type="ECO:0000313" key="6">
    <source>
        <dbReference type="Proteomes" id="UP000194204"/>
    </source>
</evidence>
<evidence type="ECO:0000256" key="1">
    <source>
        <dbReference type="ARBA" id="ARBA00022448"/>
    </source>
</evidence>
<dbReference type="InterPro" id="IPR050763">
    <property type="entry name" value="ABC_transporter_ATP-binding"/>
</dbReference>
<dbReference type="OrthoDB" id="9778870at2"/>
<gene>
    <name evidence="5" type="ORF">Xbed_00102</name>
</gene>
<dbReference type="EMBL" id="MUBK01000001">
    <property type="protein sequence ID" value="OTA21853.1"/>
    <property type="molecule type" value="Genomic_DNA"/>
</dbReference>
<dbReference type="GO" id="GO:0005524">
    <property type="term" value="F:ATP binding"/>
    <property type="evidence" value="ECO:0007669"/>
    <property type="project" value="UniProtKB-KW"/>
</dbReference>
<accession>A0A1Y2SUD0</accession>
<keyword evidence="6" id="KW-1185">Reference proteome</keyword>
<evidence type="ECO:0000313" key="5">
    <source>
        <dbReference type="EMBL" id="OTA21853.1"/>
    </source>
</evidence>